<evidence type="ECO:0000313" key="3">
    <source>
        <dbReference type="EnsemblMetazoa" id="CapteP203814"/>
    </source>
</evidence>
<reference evidence="4" key="1">
    <citation type="submission" date="2012-12" db="EMBL/GenBank/DDBJ databases">
        <authorList>
            <person name="Hellsten U."/>
            <person name="Grimwood J."/>
            <person name="Chapman J.A."/>
            <person name="Shapiro H."/>
            <person name="Aerts A."/>
            <person name="Otillar R.P."/>
            <person name="Terry A.Y."/>
            <person name="Boore J.L."/>
            <person name="Simakov O."/>
            <person name="Marletaz F."/>
            <person name="Cho S.-J."/>
            <person name="Edsinger-Gonzales E."/>
            <person name="Havlak P."/>
            <person name="Kuo D.-H."/>
            <person name="Larsson T."/>
            <person name="Lv J."/>
            <person name="Arendt D."/>
            <person name="Savage R."/>
            <person name="Osoegawa K."/>
            <person name="de Jong P."/>
            <person name="Lindberg D.R."/>
            <person name="Seaver E.C."/>
            <person name="Weisblat D.A."/>
            <person name="Putnam N.H."/>
            <person name="Grigoriev I.V."/>
            <person name="Rokhsar D.S."/>
        </authorList>
    </citation>
    <scope>NUCLEOTIDE SEQUENCE</scope>
    <source>
        <strain evidence="4">I ESC-2004</strain>
    </source>
</reference>
<dbReference type="EMBL" id="AMQN01008630">
    <property type="status" value="NOT_ANNOTATED_CDS"/>
    <property type="molecule type" value="Genomic_DNA"/>
</dbReference>
<dbReference type="EnsemblMetazoa" id="CapteT203814">
    <property type="protein sequence ID" value="CapteP203814"/>
    <property type="gene ID" value="CapteG203814"/>
</dbReference>
<dbReference type="SUPFAM" id="SSF56219">
    <property type="entry name" value="DNase I-like"/>
    <property type="match status" value="1"/>
</dbReference>
<feature type="compositionally biased region" description="Low complexity" evidence="1">
    <location>
        <begin position="185"/>
        <end position="201"/>
    </location>
</feature>
<accession>R7UAK8</accession>
<evidence type="ECO:0008006" key="5">
    <source>
        <dbReference type="Google" id="ProtNLM"/>
    </source>
</evidence>
<evidence type="ECO:0000256" key="1">
    <source>
        <dbReference type="SAM" id="MobiDB-lite"/>
    </source>
</evidence>
<name>R7UAK8_CAPTE</name>
<dbReference type="Gene3D" id="3.60.10.10">
    <property type="entry name" value="Endonuclease/exonuclease/phosphatase"/>
    <property type="match status" value="1"/>
</dbReference>
<gene>
    <name evidence="2" type="ORF">CAPTEDRAFT_203814</name>
</gene>
<dbReference type="EMBL" id="KB303586">
    <property type="protein sequence ID" value="ELU02994.1"/>
    <property type="molecule type" value="Genomic_DNA"/>
</dbReference>
<sequence>MCFAVNRINNTSNDIIIKLSTNFYSPKEIEHAKELLHNACSQSRSDLDRLRPRKGPKKHQSDMTDNLQLVHEMGTGVHCFVPVDLAKLPVLGLESINLAAIVANIVSLKKQAAELKCSVKKVDTVENSRSPLVATVATPHIMNPPLDESPTLNDSDSETDETFPKTNDNDVVVNESKTEARSAPASQTLSSGQQQQQAADQLTSYVDAVNRDELFSVARKQKDSRHSCELSKYDGEWRLLALSVKHGYHSPLLFNVYLPYFTGSDNDDNYHEFMAVISKAIGIIGTSPTLNACIIGDFNACTTKNTPFGKDIQLMCDDNCLLLSDVMLLSPDSFTFYSEARHSTSWLDHCVSTLQAHMSITDINIAYDVLFSDHFPFAMSFELPTSELSGPEPGRSTTIRANVASWECATKSDIEAYHRRCAPLLSSIPNPHVALLCSDAQCDNISHREAISKLYREITDAMLTSSAASILSKRQQRHKPVPGWNEFVKEHHAAARLSFTLWVSAGKPRQGSLYVQMSRNRARFKYALRLCKREEAQIKADKLTESFLSLDNTAFWKEVQASILPFENYSCFCLF</sequence>
<feature type="region of interest" description="Disordered" evidence="1">
    <location>
        <begin position="43"/>
        <end position="63"/>
    </location>
</feature>
<feature type="region of interest" description="Disordered" evidence="1">
    <location>
        <begin position="135"/>
        <end position="201"/>
    </location>
</feature>
<protein>
    <recommendedName>
        <fullName evidence="5">Endonuclease/exonuclease/phosphatase domain-containing protein</fullName>
    </recommendedName>
</protein>
<reference evidence="3" key="3">
    <citation type="submission" date="2015-06" db="UniProtKB">
        <authorList>
            <consortium name="EnsemblMetazoa"/>
        </authorList>
    </citation>
    <scope>IDENTIFICATION</scope>
</reference>
<evidence type="ECO:0000313" key="2">
    <source>
        <dbReference type="EMBL" id="ELU02994.1"/>
    </source>
</evidence>
<keyword evidence="4" id="KW-1185">Reference proteome</keyword>
<dbReference type="Proteomes" id="UP000014760">
    <property type="component" value="Unassembled WGS sequence"/>
</dbReference>
<reference evidence="2 4" key="2">
    <citation type="journal article" date="2013" name="Nature">
        <title>Insights into bilaterian evolution from three spiralian genomes.</title>
        <authorList>
            <person name="Simakov O."/>
            <person name="Marletaz F."/>
            <person name="Cho S.J."/>
            <person name="Edsinger-Gonzales E."/>
            <person name="Havlak P."/>
            <person name="Hellsten U."/>
            <person name="Kuo D.H."/>
            <person name="Larsson T."/>
            <person name="Lv J."/>
            <person name="Arendt D."/>
            <person name="Savage R."/>
            <person name="Osoegawa K."/>
            <person name="de Jong P."/>
            <person name="Grimwood J."/>
            <person name="Chapman J.A."/>
            <person name="Shapiro H."/>
            <person name="Aerts A."/>
            <person name="Otillar R.P."/>
            <person name="Terry A.Y."/>
            <person name="Boore J.L."/>
            <person name="Grigoriev I.V."/>
            <person name="Lindberg D.R."/>
            <person name="Seaver E.C."/>
            <person name="Weisblat D.A."/>
            <person name="Putnam N.H."/>
            <person name="Rokhsar D.S."/>
        </authorList>
    </citation>
    <scope>NUCLEOTIDE SEQUENCE</scope>
    <source>
        <strain evidence="2 4">I ESC-2004</strain>
    </source>
</reference>
<dbReference type="OrthoDB" id="7362285at2759"/>
<evidence type="ECO:0000313" key="4">
    <source>
        <dbReference type="Proteomes" id="UP000014760"/>
    </source>
</evidence>
<dbReference type="HOGENOM" id="CLU_024533_0_0_1"/>
<dbReference type="InterPro" id="IPR036691">
    <property type="entry name" value="Endo/exonu/phosph_ase_sf"/>
</dbReference>
<organism evidence="2">
    <name type="scientific">Capitella teleta</name>
    <name type="common">Polychaete worm</name>
    <dbReference type="NCBI Taxonomy" id="283909"/>
    <lineage>
        <taxon>Eukaryota</taxon>
        <taxon>Metazoa</taxon>
        <taxon>Spiralia</taxon>
        <taxon>Lophotrochozoa</taxon>
        <taxon>Annelida</taxon>
        <taxon>Polychaeta</taxon>
        <taxon>Sedentaria</taxon>
        <taxon>Scolecida</taxon>
        <taxon>Capitellidae</taxon>
        <taxon>Capitella</taxon>
    </lineage>
</organism>
<dbReference type="AlphaFoldDB" id="R7UAK8"/>
<proteinExistence type="predicted"/>